<evidence type="ECO:0008006" key="4">
    <source>
        <dbReference type="Google" id="ProtNLM"/>
    </source>
</evidence>
<name>A0ABS3FSY8_9CYAN</name>
<feature type="region of interest" description="Disordered" evidence="1">
    <location>
        <begin position="40"/>
        <end position="69"/>
    </location>
</feature>
<dbReference type="EMBL" id="JAFLQW010000375">
    <property type="protein sequence ID" value="MBO0350227.1"/>
    <property type="molecule type" value="Genomic_DNA"/>
</dbReference>
<organism evidence="2 3">
    <name type="scientific">Phormidium pseudopriestleyi FRX01</name>
    <dbReference type="NCBI Taxonomy" id="1759528"/>
    <lineage>
        <taxon>Bacteria</taxon>
        <taxon>Bacillati</taxon>
        <taxon>Cyanobacteriota</taxon>
        <taxon>Cyanophyceae</taxon>
        <taxon>Oscillatoriophycideae</taxon>
        <taxon>Oscillatoriales</taxon>
        <taxon>Oscillatoriaceae</taxon>
        <taxon>Phormidium</taxon>
    </lineage>
</organism>
<comment type="caution">
    <text evidence="2">The sequence shown here is derived from an EMBL/GenBank/DDBJ whole genome shotgun (WGS) entry which is preliminary data.</text>
</comment>
<sequence>MAVVVFSLLFILFTIEVLKPKKSKNKSNLHHSKHCCDYNIQDRKSNLEGNHPKTTHNPSAGTRPSKSRG</sequence>
<feature type="compositionally biased region" description="Polar residues" evidence="1">
    <location>
        <begin position="55"/>
        <end position="69"/>
    </location>
</feature>
<evidence type="ECO:0000256" key="1">
    <source>
        <dbReference type="SAM" id="MobiDB-lite"/>
    </source>
</evidence>
<dbReference type="RefSeq" id="WP_207088713.1">
    <property type="nucleotide sequence ID" value="NZ_JAFLQW010000375.1"/>
</dbReference>
<gene>
    <name evidence="2" type="ORF">J0895_14120</name>
</gene>
<evidence type="ECO:0000313" key="2">
    <source>
        <dbReference type="EMBL" id="MBO0350227.1"/>
    </source>
</evidence>
<protein>
    <recommendedName>
        <fullName evidence="4">Secreted protein</fullName>
    </recommendedName>
</protein>
<keyword evidence="3" id="KW-1185">Reference proteome</keyword>
<accession>A0ABS3FSY8</accession>
<reference evidence="2 3" key="1">
    <citation type="submission" date="2021-03" db="EMBL/GenBank/DDBJ databases">
        <title>Metabolic Capacity of the Antarctic Cyanobacterium Phormidium pseudopriestleyi that Sustains Oxygenic Photosynthesis in the Presence of Hydrogen Sulfide.</title>
        <authorList>
            <person name="Lumian J.E."/>
            <person name="Jungblut A.D."/>
            <person name="Dillon M.L."/>
            <person name="Hawes I."/>
            <person name="Doran P.T."/>
            <person name="Mackey T.J."/>
            <person name="Dick G.J."/>
            <person name="Grettenberger C.L."/>
            <person name="Sumner D.Y."/>
        </authorList>
    </citation>
    <scope>NUCLEOTIDE SEQUENCE [LARGE SCALE GENOMIC DNA]</scope>
    <source>
        <strain evidence="2 3">FRX01</strain>
    </source>
</reference>
<evidence type="ECO:0000313" key="3">
    <source>
        <dbReference type="Proteomes" id="UP000664844"/>
    </source>
</evidence>
<dbReference type="Proteomes" id="UP000664844">
    <property type="component" value="Unassembled WGS sequence"/>
</dbReference>
<proteinExistence type="predicted"/>